<evidence type="ECO:0000313" key="2">
    <source>
        <dbReference type="Proteomes" id="UP000054279"/>
    </source>
</evidence>
<organism evidence="1 2">
    <name type="scientific">Sphaerobolus stellatus (strain SS14)</name>
    <dbReference type="NCBI Taxonomy" id="990650"/>
    <lineage>
        <taxon>Eukaryota</taxon>
        <taxon>Fungi</taxon>
        <taxon>Dikarya</taxon>
        <taxon>Basidiomycota</taxon>
        <taxon>Agaricomycotina</taxon>
        <taxon>Agaricomycetes</taxon>
        <taxon>Phallomycetidae</taxon>
        <taxon>Geastrales</taxon>
        <taxon>Sphaerobolaceae</taxon>
        <taxon>Sphaerobolus</taxon>
    </lineage>
</organism>
<dbReference type="EMBL" id="KN837106">
    <property type="protein sequence ID" value="KIJ46698.1"/>
    <property type="molecule type" value="Genomic_DNA"/>
</dbReference>
<evidence type="ECO:0000313" key="1">
    <source>
        <dbReference type="EMBL" id="KIJ46698.1"/>
    </source>
</evidence>
<gene>
    <name evidence="1" type="ORF">M422DRAFT_249863</name>
</gene>
<proteinExistence type="predicted"/>
<name>A0A0C9W4V5_SPHS4</name>
<dbReference type="Proteomes" id="UP000054279">
    <property type="component" value="Unassembled WGS sequence"/>
</dbReference>
<sequence>MRNIQIAIVSRNTNKALALWYFKARDPNTKQFRPITDFVDYDEVKDGVTFKLVAHTQHTLNWDLFLDGLAEWRRNQHMMVPNPRMLDPHPNKMLIGYAGTDRKTAAEYAKGHRRHPSGRPARWGYGLYVADNPQVAMFFSQWLRTGGGGNFHVCEIYARDKDVFINEVNKIWFHPDGKFMTNNWDPKTTEAHIAASQTNRDAHMKKSSNVEKPYILFSRHGYMSDMGKPQYQLNINPKKRFNEMVLYPQIQDHLLYGVDHSLAQARKTVRTGKLKKLQFEHNISQWKIKVPQSTKADCEKHGERNFFK</sequence>
<dbReference type="OrthoDB" id="2865258at2759"/>
<accession>A0A0C9W4V5</accession>
<reference evidence="1 2" key="1">
    <citation type="submission" date="2014-06" db="EMBL/GenBank/DDBJ databases">
        <title>Evolutionary Origins and Diversification of the Mycorrhizal Mutualists.</title>
        <authorList>
            <consortium name="DOE Joint Genome Institute"/>
            <consortium name="Mycorrhizal Genomics Consortium"/>
            <person name="Kohler A."/>
            <person name="Kuo A."/>
            <person name="Nagy L.G."/>
            <person name="Floudas D."/>
            <person name="Copeland A."/>
            <person name="Barry K.W."/>
            <person name="Cichocki N."/>
            <person name="Veneault-Fourrey C."/>
            <person name="LaButti K."/>
            <person name="Lindquist E.A."/>
            <person name="Lipzen A."/>
            <person name="Lundell T."/>
            <person name="Morin E."/>
            <person name="Murat C."/>
            <person name="Riley R."/>
            <person name="Ohm R."/>
            <person name="Sun H."/>
            <person name="Tunlid A."/>
            <person name="Henrissat B."/>
            <person name="Grigoriev I.V."/>
            <person name="Hibbett D.S."/>
            <person name="Martin F."/>
        </authorList>
    </citation>
    <scope>NUCLEOTIDE SEQUENCE [LARGE SCALE GENOMIC DNA]</scope>
    <source>
        <strain evidence="1 2">SS14</strain>
    </source>
</reference>
<protein>
    <submittedName>
        <fullName evidence="1">Uncharacterized protein</fullName>
    </submittedName>
</protein>
<dbReference type="HOGENOM" id="CLU_060155_0_0_1"/>
<dbReference type="AlphaFoldDB" id="A0A0C9W4V5"/>
<keyword evidence="2" id="KW-1185">Reference proteome</keyword>